<keyword evidence="1" id="KW-1133">Transmembrane helix</keyword>
<organism evidence="3 4">
    <name type="scientific">Mycena pura</name>
    <dbReference type="NCBI Taxonomy" id="153505"/>
    <lineage>
        <taxon>Eukaryota</taxon>
        <taxon>Fungi</taxon>
        <taxon>Dikarya</taxon>
        <taxon>Basidiomycota</taxon>
        <taxon>Agaricomycotina</taxon>
        <taxon>Agaricomycetes</taxon>
        <taxon>Agaricomycetidae</taxon>
        <taxon>Agaricales</taxon>
        <taxon>Marasmiineae</taxon>
        <taxon>Mycenaceae</taxon>
        <taxon>Mycena</taxon>
    </lineage>
</organism>
<reference evidence="3" key="1">
    <citation type="submission" date="2023-03" db="EMBL/GenBank/DDBJ databases">
        <title>Massive genome expansion in bonnet fungi (Mycena s.s.) driven by repeated elements and novel gene families across ecological guilds.</title>
        <authorList>
            <consortium name="Lawrence Berkeley National Laboratory"/>
            <person name="Harder C.B."/>
            <person name="Miyauchi S."/>
            <person name="Viragh M."/>
            <person name="Kuo A."/>
            <person name="Thoen E."/>
            <person name="Andreopoulos B."/>
            <person name="Lu D."/>
            <person name="Skrede I."/>
            <person name="Drula E."/>
            <person name="Henrissat B."/>
            <person name="Morin E."/>
            <person name="Kohler A."/>
            <person name="Barry K."/>
            <person name="LaButti K."/>
            <person name="Morin E."/>
            <person name="Salamov A."/>
            <person name="Lipzen A."/>
            <person name="Mereny Z."/>
            <person name="Hegedus B."/>
            <person name="Baldrian P."/>
            <person name="Stursova M."/>
            <person name="Weitz H."/>
            <person name="Taylor A."/>
            <person name="Grigoriev I.V."/>
            <person name="Nagy L.G."/>
            <person name="Martin F."/>
            <person name="Kauserud H."/>
        </authorList>
    </citation>
    <scope>NUCLEOTIDE SEQUENCE</scope>
    <source>
        <strain evidence="3">9144</strain>
    </source>
</reference>
<gene>
    <name evidence="3" type="ORF">GGX14DRAFT_396092</name>
</gene>
<name>A0AAD6VAZ5_9AGAR</name>
<feature type="domain" description="SMODS and SLOG-associating 2TM effector" evidence="2">
    <location>
        <begin position="138"/>
        <end position="256"/>
    </location>
</feature>
<proteinExistence type="predicted"/>
<comment type="caution">
    <text evidence="3">The sequence shown here is derived from an EMBL/GenBank/DDBJ whole genome shotgun (WGS) entry which is preliminary data.</text>
</comment>
<evidence type="ECO:0000313" key="4">
    <source>
        <dbReference type="Proteomes" id="UP001219525"/>
    </source>
</evidence>
<dbReference type="AlphaFoldDB" id="A0AAD6VAZ5"/>
<protein>
    <recommendedName>
        <fullName evidence="2">SMODS and SLOG-associating 2TM effector domain-containing protein</fullName>
    </recommendedName>
</protein>
<keyword evidence="4" id="KW-1185">Reference proteome</keyword>
<feature type="transmembrane region" description="Helical" evidence="1">
    <location>
        <begin position="182"/>
        <end position="199"/>
    </location>
</feature>
<dbReference type="Pfam" id="PF18142">
    <property type="entry name" value="SLATT_fungal"/>
    <property type="match status" value="1"/>
</dbReference>
<keyword evidence="1" id="KW-0812">Transmembrane</keyword>
<feature type="transmembrane region" description="Helical" evidence="1">
    <location>
        <begin position="154"/>
        <end position="176"/>
    </location>
</feature>
<dbReference type="EMBL" id="JARJCW010000035">
    <property type="protein sequence ID" value="KAJ7207888.1"/>
    <property type="molecule type" value="Genomic_DNA"/>
</dbReference>
<keyword evidence="1" id="KW-0472">Membrane</keyword>
<dbReference type="Proteomes" id="UP001219525">
    <property type="component" value="Unassembled WGS sequence"/>
</dbReference>
<sequence>MSTDQHLQSHGSEATSNHAPAANPYLIAIPSERAQDLLLTPLAASSDGVPTNDSQTSTRPLRDVSPILSRRSENVTALQPAMPGTTHPNVAVLPSTPAVFHTHSARRLAELDCVVPVAELKRPLKSLEERLRPTMNTAKAERDKYKLKANVTSYALNIAIGMQVVLGVLTTGLSAATSGKQTSVLTAVLGGFSTVVASYQARMLGSKQPELSIMLCKDLERFTRECEIFVLDFGHLTGSEHDAKLNGLRECFEDLMGGLNSERRLLSI</sequence>
<accession>A0AAD6VAZ5</accession>
<evidence type="ECO:0000256" key="1">
    <source>
        <dbReference type="SAM" id="Phobius"/>
    </source>
</evidence>
<dbReference type="InterPro" id="IPR041622">
    <property type="entry name" value="SLATT_fungi"/>
</dbReference>
<evidence type="ECO:0000259" key="2">
    <source>
        <dbReference type="Pfam" id="PF18142"/>
    </source>
</evidence>
<evidence type="ECO:0000313" key="3">
    <source>
        <dbReference type="EMBL" id="KAJ7207888.1"/>
    </source>
</evidence>
<dbReference type="NCBIfam" id="NF033635">
    <property type="entry name" value="SLATT_fungal"/>
    <property type="match status" value="1"/>
</dbReference>